<dbReference type="Proteomes" id="UP000182235">
    <property type="component" value="Unassembled WGS sequence"/>
</dbReference>
<name>A0A1J9PT80_9EURO</name>
<protein>
    <recommendedName>
        <fullName evidence="4 14">Dol-P-Man:Man(5)GlcNAc(2)-PP-Dol alpha-1,3-mannosyltransferase</fullName>
        <ecNumber evidence="3 14">2.4.1.258</ecNumber>
    </recommendedName>
    <alternativeName>
        <fullName evidence="14">Dol-P-Man-dependent alpha(1-3)-mannosyltransferase</fullName>
    </alternativeName>
</protein>
<evidence type="ECO:0000313" key="15">
    <source>
        <dbReference type="EMBL" id="OJD19114.1"/>
    </source>
</evidence>
<feature type="transmembrane region" description="Helical" evidence="14">
    <location>
        <begin position="161"/>
        <end position="182"/>
    </location>
</feature>
<evidence type="ECO:0000256" key="4">
    <source>
        <dbReference type="ARBA" id="ARBA00015561"/>
    </source>
</evidence>
<keyword evidence="7 14" id="KW-0812">Transmembrane</keyword>
<dbReference type="PANTHER" id="PTHR12646">
    <property type="entry name" value="NOT56 - RELATED"/>
    <property type="match status" value="1"/>
</dbReference>
<evidence type="ECO:0000256" key="7">
    <source>
        <dbReference type="ARBA" id="ARBA00022692"/>
    </source>
</evidence>
<accession>A0A1J9PT80</accession>
<evidence type="ECO:0000256" key="9">
    <source>
        <dbReference type="ARBA" id="ARBA00022989"/>
    </source>
</evidence>
<evidence type="ECO:0000256" key="10">
    <source>
        <dbReference type="ARBA" id="ARBA00023136"/>
    </source>
</evidence>
<dbReference type="GO" id="GO:0052925">
    <property type="term" value="F:dol-P-Man:Man(5)GlcNAc(2)-PP-Dol alpha-1,3-mannosyltransferase activity"/>
    <property type="evidence" value="ECO:0007669"/>
    <property type="project" value="UniProtKB-EC"/>
</dbReference>
<comment type="similarity">
    <text evidence="13">Belongs to the glycosyltransferase ALG3 family.</text>
</comment>
<gene>
    <name evidence="15" type="ORF">AJ78_00900</name>
</gene>
<dbReference type="EC" id="2.4.1.258" evidence="3 14"/>
<keyword evidence="16" id="KW-1185">Reference proteome</keyword>
<dbReference type="UniPathway" id="UPA00378"/>
<evidence type="ECO:0000256" key="14">
    <source>
        <dbReference type="RuleBase" id="RU364047"/>
    </source>
</evidence>
<organism evidence="15 16">
    <name type="scientific">Emergomyces pasteurianus Ep9510</name>
    <dbReference type="NCBI Taxonomy" id="1447872"/>
    <lineage>
        <taxon>Eukaryota</taxon>
        <taxon>Fungi</taxon>
        <taxon>Dikarya</taxon>
        <taxon>Ascomycota</taxon>
        <taxon>Pezizomycotina</taxon>
        <taxon>Eurotiomycetes</taxon>
        <taxon>Eurotiomycetidae</taxon>
        <taxon>Onygenales</taxon>
        <taxon>Ajellomycetaceae</taxon>
        <taxon>Emergomyces</taxon>
    </lineage>
</organism>
<evidence type="ECO:0000256" key="8">
    <source>
        <dbReference type="ARBA" id="ARBA00022824"/>
    </source>
</evidence>
<comment type="subcellular location">
    <subcellularLocation>
        <location evidence="1 14">Endoplasmic reticulum membrane</location>
        <topology evidence="1 14">Multi-pass membrane protein</topology>
    </subcellularLocation>
</comment>
<dbReference type="EMBL" id="LGRN01000017">
    <property type="protein sequence ID" value="OJD19114.1"/>
    <property type="molecule type" value="Genomic_DNA"/>
</dbReference>
<dbReference type="STRING" id="1447872.A0A1J9PT80"/>
<evidence type="ECO:0000313" key="16">
    <source>
        <dbReference type="Proteomes" id="UP000182235"/>
    </source>
</evidence>
<reference evidence="15 16" key="1">
    <citation type="submission" date="2015-07" db="EMBL/GenBank/DDBJ databases">
        <title>Emmonsia species relationships and genome sequence.</title>
        <authorList>
            <consortium name="The Broad Institute Genomics Platform"/>
            <person name="Cuomo C.A."/>
            <person name="Munoz J.F."/>
            <person name="Imamovic A."/>
            <person name="Priest M.E."/>
            <person name="Young S."/>
            <person name="Clay O.K."/>
            <person name="McEwen J.G."/>
        </authorList>
    </citation>
    <scope>NUCLEOTIDE SEQUENCE [LARGE SCALE GENOMIC DNA]</scope>
    <source>
        <strain evidence="15 16">UAMH 9510</strain>
    </source>
</reference>
<feature type="transmembrane region" description="Helical" evidence="14">
    <location>
        <begin position="194"/>
        <end position="221"/>
    </location>
</feature>
<evidence type="ECO:0000256" key="3">
    <source>
        <dbReference type="ARBA" id="ARBA00011964"/>
    </source>
</evidence>
<dbReference type="GO" id="GO:0005789">
    <property type="term" value="C:endoplasmic reticulum membrane"/>
    <property type="evidence" value="ECO:0007669"/>
    <property type="project" value="UniProtKB-SubCell"/>
</dbReference>
<feature type="transmembrane region" description="Helical" evidence="14">
    <location>
        <begin position="397"/>
        <end position="419"/>
    </location>
</feature>
<dbReference type="VEuPathDB" id="FungiDB:AJ78_00900"/>
<comment type="caution">
    <text evidence="15">The sequence shown here is derived from an EMBL/GenBank/DDBJ whole genome shotgun (WGS) entry which is preliminary data.</text>
</comment>
<evidence type="ECO:0000256" key="1">
    <source>
        <dbReference type="ARBA" id="ARBA00004477"/>
    </source>
</evidence>
<keyword evidence="6 14" id="KW-0808">Transferase</keyword>
<dbReference type="PANTHER" id="PTHR12646:SF0">
    <property type="entry name" value="DOL-P-MAN:MAN(5)GLCNAC(2)-PP-DOL ALPHA-1,3-MANNOSYLTRANSFERASE"/>
    <property type="match status" value="1"/>
</dbReference>
<feature type="transmembrane region" description="Helical" evidence="14">
    <location>
        <begin position="227"/>
        <end position="246"/>
    </location>
</feature>
<keyword evidence="10 14" id="KW-0472">Membrane</keyword>
<evidence type="ECO:0000256" key="11">
    <source>
        <dbReference type="ARBA" id="ARBA00044743"/>
    </source>
</evidence>
<dbReference type="Pfam" id="PF05208">
    <property type="entry name" value="ALG3"/>
    <property type="match status" value="1"/>
</dbReference>
<feature type="transmembrane region" description="Helical" evidence="14">
    <location>
        <begin position="357"/>
        <end position="385"/>
    </location>
</feature>
<feature type="transmembrane region" description="Helical" evidence="14">
    <location>
        <begin position="42"/>
        <end position="60"/>
    </location>
</feature>
<comment type="function">
    <text evidence="11 14">Dol-P-Man:Man(5)GlcNAc(2)-PP-Dol alpha-1,3-mannosyltransferase that operates in the biosynthetic pathway of dolichol-linked oligosaccharides, the glycan precursors employed in protein asparagine (N)-glycosylation. The assembly of dolichol-linked oligosaccharides begins on the cytosolic side of the endoplasmic reticulum membrane and finishes in its lumen. The sequential addition of sugars to dolichol pyrophosphate produces dolichol-linked oligosaccharides containing fourteen sugars, including two GlcNAcs, nine mannoses and three glucoses. Once assembled, the oligosaccharide is transferred from the lipid to nascent proteins by oligosaccharyltransferases. In the lumen of the endoplasmic reticulum, adds the first dolichyl beta-D-mannosyl phosphate derived mannose in an alpha-1,3 linkage to Man(5)GlcNAc(2)-PP-dolichol to produce Man(6)GlcNAc(2)-PP-dolichol.</text>
</comment>
<feature type="transmembrane region" description="Helical" evidence="14">
    <location>
        <begin position="119"/>
        <end position="141"/>
    </location>
</feature>
<proteinExistence type="inferred from homology"/>
<evidence type="ECO:0000256" key="5">
    <source>
        <dbReference type="ARBA" id="ARBA00022676"/>
    </source>
</evidence>
<evidence type="ECO:0000256" key="2">
    <source>
        <dbReference type="ARBA" id="ARBA00004922"/>
    </source>
</evidence>
<evidence type="ECO:0000256" key="6">
    <source>
        <dbReference type="ARBA" id="ARBA00022679"/>
    </source>
</evidence>
<dbReference type="InterPro" id="IPR007873">
    <property type="entry name" value="Glycosyltransferase_ALG3"/>
</dbReference>
<keyword evidence="9 14" id="KW-1133">Transmembrane helix</keyword>
<evidence type="ECO:0000256" key="13">
    <source>
        <dbReference type="ARBA" id="ARBA00093457"/>
    </source>
</evidence>
<feature type="transmembrane region" description="Helical" evidence="14">
    <location>
        <begin position="326"/>
        <end position="350"/>
    </location>
</feature>
<keyword evidence="5 14" id="KW-0328">Glycosyltransferase</keyword>
<sequence length="430" mass="48825">MAYYGTSLEDRTYSSGVHQPHAKMSMYDRAIDLATNPKYSKWIWPLFLLAEVFLCAAIVWKVPYTEIDWTTYMQHISLFLSGERDYALIKGSTGPLVYPAVHVYIYSALYRICDAGRDIAFAQVLFAILYLSSLVIVMWTYRSARAPPYLFPLLVLSKRLHSVFLLRLFNDALATFFLWAAILMLQRRQWAAGVILWSMGVGVKMTLLLVAPALAIIVVLGTGIVKATGLGITALLLQVLFAVPFLQENPSSYISRAFEFTRRFLFKWTVNWRFVGDDVFISKSFALALLVVHASILVLFFVFRWIGPSNVSPVRFINNIVRGKQAPVQITNSFITTTMLSSLAIGLLCARSLHYQFFAYLSWATPFLLWKSGFHPTIIYLLWAAQEWGWNVYPSTTMSSITVVACLSIQVLGTFLNGYRMPFSRKGHKE</sequence>
<feature type="transmembrane region" description="Helical" evidence="14">
    <location>
        <begin position="285"/>
        <end position="306"/>
    </location>
</feature>
<evidence type="ECO:0000256" key="12">
    <source>
        <dbReference type="ARBA" id="ARBA00049506"/>
    </source>
</evidence>
<keyword evidence="8 14" id="KW-0256">Endoplasmic reticulum</keyword>
<dbReference type="AlphaFoldDB" id="A0A1J9PT80"/>
<comment type="pathway">
    <text evidence="2 14">Protein modification; protein glycosylation.</text>
</comment>
<comment type="catalytic activity">
    <reaction evidence="12 14">
        <text>an alpha-D-Man-(1-&gt;2)-alpha-D-Man-(1-&gt;2)-alpha-D-Man-(1-&gt;3)-[alpha-D-Man-(1-&gt;6)]-beta-D-Man-(1-&gt;4)-beta-D-GlcNAc-(1-&gt;4)-alpha-D-GlcNAc-diphospho-di-trans,poly-cis-dolichol + a di-trans,poly-cis-dolichyl beta-D-mannosyl phosphate = an alpha-D-Man-(1-&gt;2)-alpha-D-Man-(1-&gt;2)-alpha-D-Man-(1-&gt;3)-[alpha-D-Man-(1-&gt;3)-alpha-D-Man-(1-&gt;6)]-beta-D-Man-(1-&gt;4)-beta-D-GlcNAc-(1-&gt;4)-alpha-D-GlcNAc-diphospho-di-trans,poly-cis-dolichol + a di-trans,poly-cis-dolichyl phosphate + H(+)</text>
        <dbReference type="Rhea" id="RHEA:29527"/>
        <dbReference type="Rhea" id="RHEA-COMP:19498"/>
        <dbReference type="Rhea" id="RHEA-COMP:19501"/>
        <dbReference type="Rhea" id="RHEA-COMP:19516"/>
        <dbReference type="Rhea" id="RHEA-COMP:19517"/>
        <dbReference type="ChEBI" id="CHEBI:15378"/>
        <dbReference type="ChEBI" id="CHEBI:57683"/>
        <dbReference type="ChEBI" id="CHEBI:58211"/>
        <dbReference type="ChEBI" id="CHEBI:132515"/>
        <dbReference type="ChEBI" id="CHEBI:132516"/>
        <dbReference type="EC" id="2.4.1.258"/>
    </reaction>
    <physiologicalReaction direction="left-to-right" evidence="12 14">
        <dbReference type="Rhea" id="RHEA:29528"/>
    </physiologicalReaction>
</comment>
<dbReference type="OrthoDB" id="20028at2759"/>